<dbReference type="Proteomes" id="UP000011529">
    <property type="component" value="Unassembled WGS sequence"/>
</dbReference>
<gene>
    <name evidence="1" type="ORF">RE6C_00422</name>
</gene>
<dbReference type="AlphaFoldDB" id="M2B1V3"/>
<keyword evidence="2" id="KW-1185">Reference proteome</keyword>
<evidence type="ECO:0000313" key="1">
    <source>
        <dbReference type="EMBL" id="EMB18882.1"/>
    </source>
</evidence>
<reference evidence="1" key="1">
    <citation type="submission" date="2012-11" db="EMBL/GenBank/DDBJ databases">
        <title>Permanent draft genomes of Rhodopirellula europaea strain SH398 and 6C.</title>
        <authorList>
            <person name="Richter M."/>
            <person name="Richter-Heitmann T."/>
            <person name="Frank C."/>
            <person name="Harder J."/>
            <person name="Glockner F.O."/>
        </authorList>
    </citation>
    <scope>NUCLEOTIDE SEQUENCE</scope>
    <source>
        <strain evidence="1">6C</strain>
    </source>
</reference>
<comment type="caution">
    <text evidence="1">The sequence shown here is derived from an EMBL/GenBank/DDBJ whole genome shotgun (WGS) entry which is preliminary data.</text>
</comment>
<sequence>MESPYRDKPMFTCALDIVKRKSVFARFSLCEVLSM</sequence>
<accession>M2B1V3</accession>
<reference evidence="1" key="2">
    <citation type="journal article" date="2013" name="Mar. Genomics">
        <title>Expression of sulfatases in Rhodopirellula baltica and the diversity of sulfatases in the genus Rhodopirellula.</title>
        <authorList>
            <person name="Wegner C.E."/>
            <person name="Richter-Heitmann T."/>
            <person name="Klindworth A."/>
            <person name="Klockow C."/>
            <person name="Richter M."/>
            <person name="Achstetter T."/>
            <person name="Glockner F.O."/>
            <person name="Harder J."/>
        </authorList>
    </citation>
    <scope>NUCLEOTIDE SEQUENCE [LARGE SCALE GENOMIC DNA]</scope>
    <source>
        <strain evidence="1">6C</strain>
    </source>
</reference>
<proteinExistence type="predicted"/>
<dbReference type="EMBL" id="ANMO01000024">
    <property type="protein sequence ID" value="EMB18882.1"/>
    <property type="molecule type" value="Genomic_DNA"/>
</dbReference>
<protein>
    <submittedName>
        <fullName evidence="1">Uncharacterized protein</fullName>
    </submittedName>
</protein>
<name>M2B1V3_9BACT</name>
<organism evidence="1 2">
    <name type="scientific">Rhodopirellula europaea 6C</name>
    <dbReference type="NCBI Taxonomy" id="1263867"/>
    <lineage>
        <taxon>Bacteria</taxon>
        <taxon>Pseudomonadati</taxon>
        <taxon>Planctomycetota</taxon>
        <taxon>Planctomycetia</taxon>
        <taxon>Pirellulales</taxon>
        <taxon>Pirellulaceae</taxon>
        <taxon>Rhodopirellula</taxon>
    </lineage>
</organism>
<evidence type="ECO:0000313" key="2">
    <source>
        <dbReference type="Proteomes" id="UP000011529"/>
    </source>
</evidence>